<sequence>MSAAPLLAALLRIGGLGAVLAALSELWFYPVTLTGHSLALVLFYGPLAYTAWLAAARCGIATWAGGVWAACLFGFLIEGVPVTVLYEAVPFTIFWTSIGWHAVISVALGLWAFRWITATRSFGTGLLACAALGAYLGGFAVEMWSLGEGGGPWVWTPTGEVARQMLAGWVMFAGGHLLLDQAARYPVRPARGEFWVFATLTALAYGVGILVPVFPMSLLLPVLVALALWLMRRDGQGTRGAPMVARASAVRVPPAGYAASFAIPVAAIGTYHLLSMWDLRLESAAIHVLLVGPMALIVLAWATLRCLTGPKAP</sequence>
<name>A0A2T7FVA0_9RHOB</name>
<feature type="transmembrane region" description="Helical" evidence="1">
    <location>
        <begin position="213"/>
        <end position="231"/>
    </location>
</feature>
<feature type="transmembrane region" description="Helical" evidence="1">
    <location>
        <begin position="67"/>
        <end position="86"/>
    </location>
</feature>
<keyword evidence="1" id="KW-0472">Membrane</keyword>
<evidence type="ECO:0000313" key="3">
    <source>
        <dbReference type="Proteomes" id="UP000244817"/>
    </source>
</evidence>
<proteinExistence type="predicted"/>
<dbReference type="EMBL" id="QCYG01000007">
    <property type="protein sequence ID" value="PVA06085.1"/>
    <property type="molecule type" value="Genomic_DNA"/>
</dbReference>
<dbReference type="RefSeq" id="WP_108641453.1">
    <property type="nucleotide sequence ID" value="NZ_QCYG01000007.1"/>
</dbReference>
<protein>
    <submittedName>
        <fullName evidence="2">Uncharacterized protein</fullName>
    </submittedName>
</protein>
<keyword evidence="1" id="KW-0812">Transmembrane</keyword>
<feature type="transmembrane region" description="Helical" evidence="1">
    <location>
        <begin position="92"/>
        <end position="113"/>
    </location>
</feature>
<feature type="transmembrane region" description="Helical" evidence="1">
    <location>
        <begin position="122"/>
        <end position="141"/>
    </location>
</feature>
<organism evidence="2 3">
    <name type="scientific">Thalassorhabdomicrobium marinisediminis</name>
    <dbReference type="NCBI Taxonomy" id="2170577"/>
    <lineage>
        <taxon>Bacteria</taxon>
        <taxon>Pseudomonadati</taxon>
        <taxon>Pseudomonadota</taxon>
        <taxon>Alphaproteobacteria</taxon>
        <taxon>Rhodobacterales</taxon>
        <taxon>Paracoccaceae</taxon>
        <taxon>Thalassorhabdomicrobium</taxon>
    </lineage>
</organism>
<reference evidence="2 3" key="1">
    <citation type="submission" date="2018-04" db="EMBL/GenBank/DDBJ databases">
        <title>Pelagivirga bohaiensis gen. nov., sp. nov., a bacterium isolated from the Bohai Sea.</title>
        <authorList>
            <person name="Ji X."/>
        </authorList>
    </citation>
    <scope>NUCLEOTIDE SEQUENCE [LARGE SCALE GENOMIC DNA]</scope>
    <source>
        <strain evidence="2 3">BH-SD16</strain>
    </source>
</reference>
<accession>A0A2T7FVA0</accession>
<feature type="transmembrane region" description="Helical" evidence="1">
    <location>
        <begin position="252"/>
        <end position="272"/>
    </location>
</feature>
<evidence type="ECO:0000313" key="2">
    <source>
        <dbReference type="EMBL" id="PVA06085.1"/>
    </source>
</evidence>
<keyword evidence="3" id="KW-1185">Reference proteome</keyword>
<comment type="caution">
    <text evidence="2">The sequence shown here is derived from an EMBL/GenBank/DDBJ whole genome shotgun (WGS) entry which is preliminary data.</text>
</comment>
<feature type="transmembrane region" description="Helical" evidence="1">
    <location>
        <begin position="37"/>
        <end position="55"/>
    </location>
</feature>
<gene>
    <name evidence="2" type="ORF">DC363_12275</name>
</gene>
<evidence type="ECO:0000256" key="1">
    <source>
        <dbReference type="SAM" id="Phobius"/>
    </source>
</evidence>
<keyword evidence="1" id="KW-1133">Transmembrane helix</keyword>
<dbReference type="Proteomes" id="UP000244817">
    <property type="component" value="Unassembled WGS sequence"/>
</dbReference>
<feature type="transmembrane region" description="Helical" evidence="1">
    <location>
        <begin position="284"/>
        <end position="304"/>
    </location>
</feature>
<dbReference type="OrthoDB" id="7877027at2"/>
<dbReference type="AlphaFoldDB" id="A0A2T7FVA0"/>